<keyword evidence="1 2" id="KW-0051">Antiviral defense</keyword>
<evidence type="ECO:0000313" key="4">
    <source>
        <dbReference type="Proteomes" id="UP000004662"/>
    </source>
</evidence>
<evidence type="ECO:0000256" key="1">
    <source>
        <dbReference type="ARBA" id="ARBA00023118"/>
    </source>
</evidence>
<dbReference type="STRING" id="694327.DFW101_1321"/>
<dbReference type="InterPro" id="IPR013422">
    <property type="entry name" value="CRISPR-assoc_prot_Cas5_N"/>
</dbReference>
<evidence type="ECO:0000313" key="3">
    <source>
        <dbReference type="EMBL" id="EHJ47330.1"/>
    </source>
</evidence>
<dbReference type="GO" id="GO:0004519">
    <property type="term" value="F:endonuclease activity"/>
    <property type="evidence" value="ECO:0007669"/>
    <property type="project" value="UniProtKB-UniRule"/>
</dbReference>
<comment type="function">
    <text evidence="2">CRISPR (clustered regularly interspaced short palindromic repeat) is an adaptive immune system that provides protection against mobile genetic elements (viruses, transposable elements and conjugative plasmids). CRISPR clusters contain spacers, sequences complementary to antecedent mobile elements, and target invading nucleic acids. CRISPR clusters are transcribed and processed into CRISPR RNA (crRNA).</text>
</comment>
<dbReference type="eggNOG" id="ENOG502Z82V">
    <property type="taxonomic scope" value="Bacteria"/>
</dbReference>
<dbReference type="GO" id="GO:0016787">
    <property type="term" value="F:hydrolase activity"/>
    <property type="evidence" value="ECO:0007669"/>
    <property type="project" value="UniProtKB-KW"/>
</dbReference>
<dbReference type="InterPro" id="IPR021124">
    <property type="entry name" value="CRISPR-assoc_prot_Cas5"/>
</dbReference>
<dbReference type="GO" id="GO:0003723">
    <property type="term" value="F:RNA binding"/>
    <property type="evidence" value="ECO:0007669"/>
    <property type="project" value="UniProtKB-UniRule"/>
</dbReference>
<reference evidence="4" key="1">
    <citation type="journal article" date="2015" name="Genome Announc.">
        <title>High-Quality Draft Genome Sequence of Desulfovibrio carbinoliphilus FW-101-2B, an Organic Acid-Oxidizing Sulfate-Reducing Bacterium Isolated from Uranium(VI)-Contaminated Groundwater.</title>
        <authorList>
            <person name="Ramsay B.D."/>
            <person name="Hwang C."/>
            <person name="Woo H.L."/>
            <person name="Carroll S.L."/>
            <person name="Lucas S."/>
            <person name="Han J."/>
            <person name="Lapidus A.L."/>
            <person name="Cheng J.F."/>
            <person name="Goodwin L.A."/>
            <person name="Pitluck S."/>
            <person name="Peters L."/>
            <person name="Chertkov O."/>
            <person name="Held B."/>
            <person name="Detter J.C."/>
            <person name="Han C.S."/>
            <person name="Tapia R."/>
            <person name="Land M.L."/>
            <person name="Hauser L.J."/>
            <person name="Kyrpides N.C."/>
            <person name="Ivanova N.N."/>
            <person name="Mikhailova N."/>
            <person name="Pagani I."/>
            <person name="Woyke T."/>
            <person name="Arkin A.P."/>
            <person name="Dehal P."/>
            <person name="Chivian D."/>
            <person name="Criddle C.S."/>
            <person name="Wu W."/>
            <person name="Chakraborty R."/>
            <person name="Hazen T.C."/>
            <person name="Fields M.W."/>
        </authorList>
    </citation>
    <scope>NUCLEOTIDE SEQUENCE [LARGE SCALE GENOMIC DNA]</scope>
    <source>
        <strain evidence="4">FW-101-2B</strain>
    </source>
</reference>
<dbReference type="NCBIfam" id="TIGR01876">
    <property type="entry name" value="cas_Cas5d"/>
    <property type="match status" value="1"/>
</dbReference>
<dbReference type="GO" id="GO:0051607">
    <property type="term" value="P:defense response to virus"/>
    <property type="evidence" value="ECO:0007669"/>
    <property type="project" value="UniProtKB-UniRule"/>
</dbReference>
<dbReference type="Gene3D" id="3.30.70.2660">
    <property type="match status" value="1"/>
</dbReference>
<dbReference type="InterPro" id="IPR010155">
    <property type="entry name" value="CRISPR-assoc_prot_Cas5d"/>
</dbReference>
<dbReference type="PIRSF" id="PIRSF029950">
    <property type="entry name" value="Cas_CT1134"/>
    <property type="match status" value="1"/>
</dbReference>
<keyword evidence="2" id="KW-0540">Nuclease</keyword>
<organism evidence="3 4">
    <name type="scientific">Solidesulfovibrio carbinoliphilus subsp. oakridgensis</name>
    <dbReference type="NCBI Taxonomy" id="694327"/>
    <lineage>
        <taxon>Bacteria</taxon>
        <taxon>Pseudomonadati</taxon>
        <taxon>Thermodesulfobacteriota</taxon>
        <taxon>Desulfovibrionia</taxon>
        <taxon>Desulfovibrionales</taxon>
        <taxon>Desulfovibrionaceae</taxon>
        <taxon>Solidesulfovibrio</taxon>
    </lineage>
</organism>
<keyword evidence="2" id="KW-0378">Hydrolase</keyword>
<dbReference type="AlphaFoldDB" id="G7Q7M1"/>
<keyword evidence="2" id="KW-0255">Endonuclease</keyword>
<name>G7Q7M1_9BACT</name>
<sequence>MSFGVRLKVWGDFACFTRPEMKSERVSYDVITPSAARGILEAVYWKPGITWVIDRIHVLHPIRFTAIRRNELGGKIPYGNIKSAMKGGTPPPLFTEDDRQQRASLVLRDVAYVIEAHFELTGQDDNAAKHTEMFKRRARKGQCFNQPYLGCREFPAFFELLDGPAPASALADQDRDKDLGFMLHDIDFAHDMTPKFFRARLAGGVIDVPRFEAAEVRA</sequence>
<dbReference type="GO" id="GO:0043571">
    <property type="term" value="P:maintenance of CRISPR repeat elements"/>
    <property type="evidence" value="ECO:0007669"/>
    <property type="project" value="UniProtKB-UniRule"/>
</dbReference>
<comment type="similarity">
    <text evidence="2">Belongs to the CRISPR-associated protein Cas5 family. Subtype I-C/Dvulg subfamily.</text>
</comment>
<accession>G7Q7M1</accession>
<keyword evidence="4" id="KW-1185">Reference proteome</keyword>
<dbReference type="RefSeq" id="WP_009180734.1">
    <property type="nucleotide sequence ID" value="NZ_CM001368.1"/>
</dbReference>
<keyword evidence="2" id="KW-0694">RNA-binding</keyword>
<dbReference type="CDD" id="cd09752">
    <property type="entry name" value="Cas5_I-C"/>
    <property type="match status" value="1"/>
</dbReference>
<dbReference type="Pfam" id="PF09704">
    <property type="entry name" value="Cas_Cas5d"/>
    <property type="match status" value="1"/>
</dbReference>
<dbReference type="HOGENOM" id="CLU_086014_0_0_7"/>
<dbReference type="OrthoDB" id="5621871at2"/>
<evidence type="ECO:0000256" key="2">
    <source>
        <dbReference type="PIRNR" id="PIRNR029950"/>
    </source>
</evidence>
<protein>
    <recommendedName>
        <fullName evidence="2">pre-crRNA processing endonuclease</fullName>
        <ecNumber evidence="2">3.1.-.-</ecNumber>
    </recommendedName>
</protein>
<dbReference type="NCBIfam" id="TIGR02593">
    <property type="entry name" value="CRISPR_cas5"/>
    <property type="match status" value="1"/>
</dbReference>
<proteinExistence type="inferred from homology"/>
<gene>
    <name evidence="3" type="ORF">DFW101_1321</name>
</gene>
<dbReference type="EC" id="3.1.-.-" evidence="2"/>
<dbReference type="EMBL" id="CM001368">
    <property type="protein sequence ID" value="EHJ47330.1"/>
    <property type="molecule type" value="Genomic_DNA"/>
</dbReference>
<dbReference type="Proteomes" id="UP000004662">
    <property type="component" value="Chromosome"/>
</dbReference>